<keyword evidence="3 9" id="KW-1003">Cell membrane</keyword>
<evidence type="ECO:0000256" key="3">
    <source>
        <dbReference type="ARBA" id="ARBA00022475"/>
    </source>
</evidence>
<dbReference type="PANTHER" id="PTHR38686:SF1">
    <property type="entry name" value="APOLIPOPROTEIN N-ACYLTRANSFERASE"/>
    <property type="match status" value="1"/>
</dbReference>
<dbReference type="PANTHER" id="PTHR38686">
    <property type="entry name" value="APOLIPOPROTEIN N-ACYLTRANSFERASE"/>
    <property type="match status" value="1"/>
</dbReference>
<sequence length="515" mass="58584">MKKLDFSWIQRPGFPGHFFAFALGALLPFSFAPYHYWPLQLLSVALFYFSIKSLSPKTALWRGWWFGFGTYAAGVSWVYISIHVYSNTPQIPAFLLTLVFVAGLAWFFAIMTYCYQKWFANKPWGFFSFAAVWVGFEWIRSWFLTGFPWLYLGDAHINTWLAGWAPVFGVYSIGFIVALSAAYVIDQWGNKQFKQHAAVLLSPWLVGFLLSFIPWTESIKTSEVVAIQANIAQERKWLSEEIYPTLEKYRSATEEHWQADIVLWPETAITVLHHQAKEYLKFLDESGKENNTAIITGIPYQQGPQEAYPGAYHNSILGLGLAEGIYHKQKLVPFGEYMPLPDSWRSLLGFFNIAMSQFRPGHADQVGLKYESDELSYGIAPFICYEVVYPDFAAKMAKDSGLLVTISNDAWFGHSIGPKQHLGIARMRALENGRYLLRATNTGITALIDHKGQVVEQLPQFEYGILRADAQIMQGNTPFMIWRSWPILLLVIMSLTSCVWLARKQSRSSPSSGKG</sequence>
<feature type="transmembrane region" description="Helical" evidence="9">
    <location>
        <begin position="63"/>
        <end position="85"/>
    </location>
</feature>
<dbReference type="OrthoDB" id="9804277at2"/>
<evidence type="ECO:0000313" key="11">
    <source>
        <dbReference type="EMBL" id="EAT11426.1"/>
    </source>
</evidence>
<feature type="transmembrane region" description="Helical" evidence="9">
    <location>
        <begin position="163"/>
        <end position="185"/>
    </location>
</feature>
<feature type="transmembrane region" description="Helical" evidence="9">
    <location>
        <begin position="35"/>
        <end position="51"/>
    </location>
</feature>
<feature type="transmembrane region" description="Helical" evidence="9">
    <location>
        <begin position="12"/>
        <end position="29"/>
    </location>
</feature>
<feature type="transmembrane region" description="Helical" evidence="9">
    <location>
        <begin position="91"/>
        <end position="112"/>
    </location>
</feature>
<comment type="catalytic activity">
    <reaction evidence="9">
        <text>N-terminal S-1,2-diacyl-sn-glyceryl-L-cysteinyl-[lipoprotein] + a glycerophospholipid = N-acyl-S-1,2-diacyl-sn-glyceryl-L-cysteinyl-[lipoprotein] + a 2-acyl-sn-glycero-3-phospholipid + H(+)</text>
        <dbReference type="Rhea" id="RHEA:48228"/>
        <dbReference type="Rhea" id="RHEA-COMP:14681"/>
        <dbReference type="Rhea" id="RHEA-COMP:14684"/>
        <dbReference type="ChEBI" id="CHEBI:15378"/>
        <dbReference type="ChEBI" id="CHEBI:136912"/>
        <dbReference type="ChEBI" id="CHEBI:140656"/>
        <dbReference type="ChEBI" id="CHEBI:140657"/>
        <dbReference type="ChEBI" id="CHEBI:140660"/>
        <dbReference type="EC" id="2.3.1.269"/>
    </reaction>
</comment>
<evidence type="ECO:0000259" key="10">
    <source>
        <dbReference type="PROSITE" id="PS50263"/>
    </source>
</evidence>
<dbReference type="Pfam" id="PF00795">
    <property type="entry name" value="CN_hydrolase"/>
    <property type="match status" value="1"/>
</dbReference>
<dbReference type="AlphaFoldDB" id="Q1MZI5"/>
<dbReference type="EMBL" id="AAQH01000018">
    <property type="protein sequence ID" value="EAT11426.1"/>
    <property type="molecule type" value="Genomic_DNA"/>
</dbReference>
<dbReference type="InterPro" id="IPR036526">
    <property type="entry name" value="C-N_Hydrolase_sf"/>
</dbReference>
<dbReference type="UniPathway" id="UPA00666"/>
<evidence type="ECO:0000313" key="12">
    <source>
        <dbReference type="Proteomes" id="UP000004263"/>
    </source>
</evidence>
<keyword evidence="11" id="KW-0449">Lipoprotein</keyword>
<comment type="similarity">
    <text evidence="2 9">Belongs to the CN hydrolase family. Apolipoprotein N-acyltransferase subfamily.</text>
</comment>
<dbReference type="NCBIfam" id="TIGR00546">
    <property type="entry name" value="lnt"/>
    <property type="match status" value="1"/>
</dbReference>
<keyword evidence="5 9" id="KW-0812">Transmembrane</keyword>
<dbReference type="HAMAP" id="MF_01148">
    <property type="entry name" value="Lnt"/>
    <property type="match status" value="1"/>
</dbReference>
<dbReference type="InterPro" id="IPR045378">
    <property type="entry name" value="LNT_N"/>
</dbReference>
<evidence type="ECO:0000256" key="2">
    <source>
        <dbReference type="ARBA" id="ARBA00010065"/>
    </source>
</evidence>
<accession>Q1MZI5</accession>
<dbReference type="InterPro" id="IPR003010">
    <property type="entry name" value="C-N_Hydrolase"/>
</dbReference>
<dbReference type="HOGENOM" id="CLU_019563_3_0_6"/>
<evidence type="ECO:0000256" key="1">
    <source>
        <dbReference type="ARBA" id="ARBA00004651"/>
    </source>
</evidence>
<comment type="subcellular location">
    <subcellularLocation>
        <location evidence="1 9">Cell membrane</location>
        <topology evidence="1 9">Multi-pass membrane protein</topology>
    </subcellularLocation>
</comment>
<feature type="transmembrane region" description="Helical" evidence="9">
    <location>
        <begin position="482"/>
        <end position="502"/>
    </location>
</feature>
<comment type="pathway">
    <text evidence="9">Protein modification; lipoprotein biosynthesis (N-acyl transfer).</text>
</comment>
<organism evidence="11 12">
    <name type="scientific">Bermanella marisrubri</name>
    <dbReference type="NCBI Taxonomy" id="207949"/>
    <lineage>
        <taxon>Bacteria</taxon>
        <taxon>Pseudomonadati</taxon>
        <taxon>Pseudomonadota</taxon>
        <taxon>Gammaproteobacteria</taxon>
        <taxon>Oceanospirillales</taxon>
        <taxon>Oceanospirillaceae</taxon>
        <taxon>Bermanella</taxon>
    </lineage>
</organism>
<dbReference type="CDD" id="cd07571">
    <property type="entry name" value="ALP_N-acyl_transferase"/>
    <property type="match status" value="1"/>
</dbReference>
<gene>
    <name evidence="9" type="primary">lnt</name>
    <name evidence="11" type="ORF">RED65_05902</name>
</gene>
<feature type="domain" description="CN hydrolase" evidence="10">
    <location>
        <begin position="227"/>
        <end position="472"/>
    </location>
</feature>
<keyword evidence="7 9" id="KW-0472">Membrane</keyword>
<evidence type="ECO:0000256" key="5">
    <source>
        <dbReference type="ARBA" id="ARBA00022692"/>
    </source>
</evidence>
<evidence type="ECO:0000256" key="4">
    <source>
        <dbReference type="ARBA" id="ARBA00022679"/>
    </source>
</evidence>
<dbReference type="GO" id="GO:0042158">
    <property type="term" value="P:lipoprotein biosynthetic process"/>
    <property type="evidence" value="ECO:0007669"/>
    <property type="project" value="UniProtKB-UniRule"/>
</dbReference>
<dbReference type="Proteomes" id="UP000004263">
    <property type="component" value="Unassembled WGS sequence"/>
</dbReference>
<evidence type="ECO:0000256" key="9">
    <source>
        <dbReference type="HAMAP-Rule" id="MF_01148"/>
    </source>
</evidence>
<keyword evidence="12" id="KW-1185">Reference proteome</keyword>
<evidence type="ECO:0000256" key="7">
    <source>
        <dbReference type="ARBA" id="ARBA00023136"/>
    </source>
</evidence>
<keyword evidence="4 9" id="KW-0808">Transferase</keyword>
<evidence type="ECO:0000256" key="8">
    <source>
        <dbReference type="ARBA" id="ARBA00023315"/>
    </source>
</evidence>
<proteinExistence type="inferred from homology"/>
<dbReference type="PROSITE" id="PS50263">
    <property type="entry name" value="CN_HYDROLASE"/>
    <property type="match status" value="1"/>
</dbReference>
<comment type="function">
    <text evidence="9">Catalyzes the phospholipid dependent N-acylation of the N-terminal cysteine of apolipoprotein, the last step in lipoprotein maturation.</text>
</comment>
<name>Q1MZI5_9GAMM</name>
<keyword evidence="6 9" id="KW-1133">Transmembrane helix</keyword>
<dbReference type="SUPFAM" id="SSF56317">
    <property type="entry name" value="Carbon-nitrogen hydrolase"/>
    <property type="match status" value="1"/>
</dbReference>
<dbReference type="GO" id="GO:0005886">
    <property type="term" value="C:plasma membrane"/>
    <property type="evidence" value="ECO:0007669"/>
    <property type="project" value="UniProtKB-SubCell"/>
</dbReference>
<comment type="caution">
    <text evidence="11">The sequence shown here is derived from an EMBL/GenBank/DDBJ whole genome shotgun (WGS) entry which is preliminary data.</text>
</comment>
<dbReference type="STRING" id="207949.RED65_05902"/>
<dbReference type="Gene3D" id="3.60.110.10">
    <property type="entry name" value="Carbon-nitrogen hydrolase"/>
    <property type="match status" value="1"/>
</dbReference>
<dbReference type="RefSeq" id="WP_007016645.1">
    <property type="nucleotide sequence ID" value="NZ_AAQH01000018.1"/>
</dbReference>
<reference evidence="11 12" key="1">
    <citation type="submission" date="2006-03" db="EMBL/GenBank/DDBJ databases">
        <authorList>
            <person name="Pinhassi J."/>
            <person name="Pedros-Alio C."/>
            <person name="Ferriera S."/>
            <person name="Johnson J."/>
            <person name="Kravitz S."/>
            <person name="Halpern A."/>
            <person name="Remington K."/>
            <person name="Beeson K."/>
            <person name="Tran B."/>
            <person name="Rogers Y.-H."/>
            <person name="Friedman R."/>
            <person name="Venter J.C."/>
        </authorList>
    </citation>
    <scope>NUCLEOTIDE SEQUENCE [LARGE SCALE GENOMIC DNA]</scope>
    <source>
        <strain evidence="11 12">RED65</strain>
    </source>
</reference>
<dbReference type="GO" id="GO:0016410">
    <property type="term" value="F:N-acyltransferase activity"/>
    <property type="evidence" value="ECO:0007669"/>
    <property type="project" value="UniProtKB-UniRule"/>
</dbReference>
<protein>
    <recommendedName>
        <fullName evidence="9">Apolipoprotein N-acyltransferase</fullName>
        <shortName evidence="9">ALP N-acyltransferase</shortName>
        <ecNumber evidence="9">2.3.1.269</ecNumber>
    </recommendedName>
</protein>
<feature type="transmembrane region" description="Helical" evidence="9">
    <location>
        <begin position="197"/>
        <end position="215"/>
    </location>
</feature>
<dbReference type="Pfam" id="PF20154">
    <property type="entry name" value="LNT_N"/>
    <property type="match status" value="1"/>
</dbReference>
<keyword evidence="8 9" id="KW-0012">Acyltransferase</keyword>
<dbReference type="EC" id="2.3.1.269" evidence="9"/>
<feature type="transmembrane region" description="Helical" evidence="9">
    <location>
        <begin position="124"/>
        <end position="143"/>
    </location>
</feature>
<dbReference type="InterPro" id="IPR004563">
    <property type="entry name" value="Apolipo_AcylTrfase"/>
</dbReference>
<evidence type="ECO:0000256" key="6">
    <source>
        <dbReference type="ARBA" id="ARBA00022989"/>
    </source>
</evidence>